<comment type="caution">
    <text evidence="1">The sequence shown here is derived from an EMBL/GenBank/DDBJ whole genome shotgun (WGS) entry which is preliminary data.</text>
</comment>
<accession>A0A409YSH9</accession>
<dbReference type="Pfam" id="PF14223">
    <property type="entry name" value="Retrotran_gag_2"/>
    <property type="match status" value="1"/>
</dbReference>
<dbReference type="AlphaFoldDB" id="A0A409YSH9"/>
<evidence type="ECO:0000313" key="2">
    <source>
        <dbReference type="Proteomes" id="UP000284706"/>
    </source>
</evidence>
<dbReference type="OrthoDB" id="3223501at2759"/>
<protein>
    <recommendedName>
        <fullName evidence="3">DUF4219 domain-containing protein</fullName>
    </recommendedName>
</protein>
<gene>
    <name evidence="1" type="ORF">CVT26_005704</name>
</gene>
<dbReference type="Proteomes" id="UP000284706">
    <property type="component" value="Unassembled WGS sequence"/>
</dbReference>
<name>A0A409YSH9_9AGAR</name>
<evidence type="ECO:0008006" key="3">
    <source>
        <dbReference type="Google" id="ProtNLM"/>
    </source>
</evidence>
<reference evidence="1 2" key="1">
    <citation type="journal article" date="2018" name="Evol. Lett.">
        <title>Horizontal gene cluster transfer increased hallucinogenic mushroom diversity.</title>
        <authorList>
            <person name="Reynolds H.T."/>
            <person name="Vijayakumar V."/>
            <person name="Gluck-Thaler E."/>
            <person name="Korotkin H.B."/>
            <person name="Matheny P.B."/>
            <person name="Slot J.C."/>
        </authorList>
    </citation>
    <scope>NUCLEOTIDE SEQUENCE [LARGE SCALE GENOMIC DNA]</scope>
    <source>
        <strain evidence="1 2">SRW20</strain>
    </source>
</reference>
<organism evidence="1 2">
    <name type="scientific">Gymnopilus dilepis</name>
    <dbReference type="NCBI Taxonomy" id="231916"/>
    <lineage>
        <taxon>Eukaryota</taxon>
        <taxon>Fungi</taxon>
        <taxon>Dikarya</taxon>
        <taxon>Basidiomycota</taxon>
        <taxon>Agaricomycotina</taxon>
        <taxon>Agaricomycetes</taxon>
        <taxon>Agaricomycetidae</taxon>
        <taxon>Agaricales</taxon>
        <taxon>Agaricineae</taxon>
        <taxon>Hymenogastraceae</taxon>
        <taxon>Gymnopilus</taxon>
    </lineage>
</organism>
<dbReference type="EMBL" id="NHYE01000393">
    <property type="protein sequence ID" value="PPR05960.1"/>
    <property type="molecule type" value="Genomic_DNA"/>
</dbReference>
<evidence type="ECO:0000313" key="1">
    <source>
        <dbReference type="EMBL" id="PPR05960.1"/>
    </source>
</evidence>
<dbReference type="InParanoid" id="A0A409YSH9"/>
<dbReference type="STRING" id="231916.A0A409YSH9"/>
<keyword evidence="2" id="KW-1185">Reference proteome</keyword>
<feature type="non-terminal residue" evidence="1">
    <location>
        <position position="122"/>
    </location>
</feature>
<proteinExistence type="predicted"/>
<sequence>MSTSDVQAGIKPLSNANYPEWSGEMKAWLMRNGLWRLVSGKETKPTEATAAEKWEIKAEKAAGEIFLLVENDQRMHFRGSEEDPVEMWSLLEAAHLSKKPSARFNAYINLFSIRKQDNESLT</sequence>